<feature type="domain" description="Coiled-coil protein 142 C-terminal" evidence="2">
    <location>
        <begin position="21"/>
        <end position="197"/>
    </location>
</feature>
<dbReference type="InterPro" id="IPR026700">
    <property type="entry name" value="CCDC142"/>
</dbReference>
<dbReference type="PANTHER" id="PTHR21436:SF2">
    <property type="entry name" value="COILED-COIL DOMAIN-CONTAINING PROTEIN 142"/>
    <property type="match status" value="1"/>
</dbReference>
<evidence type="ECO:0000313" key="4">
    <source>
        <dbReference type="Proteomes" id="UP000708208"/>
    </source>
</evidence>
<dbReference type="AlphaFoldDB" id="A0A8J2L7V6"/>
<name>A0A8J2L7V6_9HEXA</name>
<gene>
    <name evidence="3" type="ORF">AFUS01_LOCUS40056</name>
</gene>
<proteinExistence type="predicted"/>
<feature type="non-terminal residue" evidence="3">
    <location>
        <position position="1"/>
    </location>
</feature>
<dbReference type="Pfam" id="PF14923">
    <property type="entry name" value="CCDC142"/>
    <property type="match status" value="1"/>
</dbReference>
<comment type="caution">
    <text evidence="3">The sequence shown here is derived from an EMBL/GenBank/DDBJ whole genome shotgun (WGS) entry which is preliminary data.</text>
</comment>
<reference evidence="3" key="1">
    <citation type="submission" date="2021-06" db="EMBL/GenBank/DDBJ databases">
        <authorList>
            <person name="Hodson N. C."/>
            <person name="Mongue J. A."/>
            <person name="Jaron S. K."/>
        </authorList>
    </citation>
    <scope>NUCLEOTIDE SEQUENCE</scope>
</reference>
<organism evidence="3 4">
    <name type="scientific">Allacma fusca</name>
    <dbReference type="NCBI Taxonomy" id="39272"/>
    <lineage>
        <taxon>Eukaryota</taxon>
        <taxon>Metazoa</taxon>
        <taxon>Ecdysozoa</taxon>
        <taxon>Arthropoda</taxon>
        <taxon>Hexapoda</taxon>
        <taxon>Collembola</taxon>
        <taxon>Symphypleona</taxon>
        <taxon>Sminthuridae</taxon>
        <taxon>Allacma</taxon>
    </lineage>
</organism>
<evidence type="ECO:0000313" key="3">
    <source>
        <dbReference type="EMBL" id="CAG7830238.1"/>
    </source>
</evidence>
<dbReference type="OrthoDB" id="6579237at2759"/>
<dbReference type="PANTHER" id="PTHR21436">
    <property type="entry name" value="COILED-COIL DOMAIN-CONTAINING PROTEIN 142"/>
    <property type="match status" value="1"/>
</dbReference>
<accession>A0A8J2L7V6</accession>
<dbReference type="Proteomes" id="UP000708208">
    <property type="component" value="Unassembled WGS sequence"/>
</dbReference>
<dbReference type="InterPro" id="IPR055350">
    <property type="entry name" value="CCDC142_C"/>
</dbReference>
<sequence>NVLVTAQVLVENPITLVRLSALLRQMCSEDLQATLKKLTVMPEDLIGAVGPVAQTLSLATLQSYMPPASHWRRVGPASGLDPDKPSPYVRVFIERVMEPVISAVVEFVRGPVQEAIGKQVVQAACEAWLEFILEKQIHFSEWGAVQLLRDFMSIRDWIRTETQLDTEARKSVLQLEILKRCEGVAYLLLRSPGDVLGVGKPSRKNRRVVPSDSAESSPSVSVTSITEDDIPPEMYVPNQQMWLDLRLRPSFLSSCCE</sequence>
<protein>
    <recommendedName>
        <fullName evidence="2">Coiled-coil protein 142 C-terminal domain-containing protein</fullName>
    </recommendedName>
</protein>
<feature type="compositionally biased region" description="Low complexity" evidence="1">
    <location>
        <begin position="208"/>
        <end position="224"/>
    </location>
</feature>
<keyword evidence="4" id="KW-1185">Reference proteome</keyword>
<evidence type="ECO:0000259" key="2">
    <source>
        <dbReference type="Pfam" id="PF14923"/>
    </source>
</evidence>
<evidence type="ECO:0000256" key="1">
    <source>
        <dbReference type="SAM" id="MobiDB-lite"/>
    </source>
</evidence>
<feature type="region of interest" description="Disordered" evidence="1">
    <location>
        <begin position="200"/>
        <end position="225"/>
    </location>
</feature>
<dbReference type="EMBL" id="CAJVCH010554873">
    <property type="protein sequence ID" value="CAG7830238.1"/>
    <property type="molecule type" value="Genomic_DNA"/>
</dbReference>